<dbReference type="GO" id="GO:0007274">
    <property type="term" value="P:neuromuscular synaptic transmission"/>
    <property type="evidence" value="ECO:0007669"/>
    <property type="project" value="UniProtKB-ARBA"/>
</dbReference>
<feature type="region of interest" description="Disordered" evidence="16">
    <location>
        <begin position="415"/>
        <end position="441"/>
    </location>
</feature>
<dbReference type="CDD" id="cd00054">
    <property type="entry name" value="EGF_CA"/>
    <property type="match status" value="2"/>
</dbReference>
<dbReference type="GO" id="GO:0048513">
    <property type="term" value="P:animal organ development"/>
    <property type="evidence" value="ECO:0007669"/>
    <property type="project" value="UniProtKB-ARBA"/>
</dbReference>
<dbReference type="Pfam" id="PF25024">
    <property type="entry name" value="EGF_TEN"/>
    <property type="match status" value="1"/>
</dbReference>
<dbReference type="GO" id="GO:0048790">
    <property type="term" value="P:maintenance of presynaptic active zone structure"/>
    <property type="evidence" value="ECO:0007669"/>
    <property type="project" value="UniProtKB-ARBA"/>
</dbReference>
<dbReference type="Pfam" id="PF23093">
    <property type="entry name" value="GBD_Tenm3"/>
    <property type="match status" value="1"/>
</dbReference>
<dbReference type="GO" id="GO:0046982">
    <property type="term" value="F:protein heterodimerization activity"/>
    <property type="evidence" value="ECO:0007669"/>
    <property type="project" value="UniProtKB-ARBA"/>
</dbReference>
<dbReference type="GO" id="GO:0043025">
    <property type="term" value="C:neuronal cell body"/>
    <property type="evidence" value="ECO:0007669"/>
    <property type="project" value="UniProtKB-ARBA"/>
</dbReference>
<evidence type="ECO:0000256" key="4">
    <source>
        <dbReference type="ARBA" id="ARBA00022475"/>
    </source>
</evidence>
<feature type="region of interest" description="Disordered" evidence="16">
    <location>
        <begin position="737"/>
        <end position="778"/>
    </location>
</feature>
<dbReference type="EMBL" id="JARAKH010000024">
    <property type="protein sequence ID" value="KAK8391083.1"/>
    <property type="molecule type" value="Genomic_DNA"/>
</dbReference>
<feature type="disulfide bond" evidence="15">
    <location>
        <begin position="1757"/>
        <end position="1766"/>
    </location>
</feature>
<keyword evidence="12 15" id="KW-1015">Disulfide bond</keyword>
<evidence type="ECO:0000256" key="1">
    <source>
        <dbReference type="ARBA" id="ARBA00004167"/>
    </source>
</evidence>
<evidence type="ECO:0000256" key="5">
    <source>
        <dbReference type="ARBA" id="ARBA00022536"/>
    </source>
</evidence>
<dbReference type="PANTHER" id="PTHR11219">
    <property type="entry name" value="TENEURIN AND N-ACETYLGLUCOSAMINE-1-PHOSPHODIESTER ALPHA-N-ACETYLGLUCOSAMINIDASE"/>
    <property type="match status" value="1"/>
</dbReference>
<evidence type="ECO:0000259" key="18">
    <source>
        <dbReference type="PROSITE" id="PS50026"/>
    </source>
</evidence>
<keyword evidence="6" id="KW-0771">Synaptosome</keyword>
<comment type="subcellular location">
    <subcellularLocation>
        <location evidence="2">Cell membrane</location>
    </subcellularLocation>
    <subcellularLocation>
        <location evidence="1">Membrane</location>
        <topology evidence="1">Single-pass membrane protein</topology>
    </subcellularLocation>
    <subcellularLocation>
        <location evidence="13">Synapse</location>
        <location evidence="13">Synaptosome</location>
    </subcellularLocation>
</comment>
<feature type="region of interest" description="Disordered" evidence="16">
    <location>
        <begin position="514"/>
        <end position="543"/>
    </location>
</feature>
<accession>A0AAW0TVI0</accession>
<dbReference type="GO" id="GO:0034110">
    <property type="term" value="P:regulation of homotypic cell-cell adhesion"/>
    <property type="evidence" value="ECO:0007669"/>
    <property type="project" value="UniProtKB-ARBA"/>
</dbReference>
<dbReference type="InterPro" id="IPR056820">
    <property type="entry name" value="TEN_TTR-like"/>
</dbReference>
<dbReference type="Pfam" id="PF24329">
    <property type="entry name" value="FN-plug_TEN1-4"/>
    <property type="match status" value="1"/>
</dbReference>
<evidence type="ECO:0000256" key="14">
    <source>
        <dbReference type="ARBA" id="ARBA00084038"/>
    </source>
</evidence>
<dbReference type="InterPro" id="IPR011042">
    <property type="entry name" value="6-blade_b-propeller_TolB-like"/>
</dbReference>
<dbReference type="Gene3D" id="2.10.25.10">
    <property type="entry name" value="Laminin"/>
    <property type="match status" value="5"/>
</dbReference>
<proteinExistence type="inferred from homology"/>
<dbReference type="GO" id="GO:0097090">
    <property type="term" value="P:presynaptic membrane organization"/>
    <property type="evidence" value="ECO:0007669"/>
    <property type="project" value="UniProtKB-ARBA"/>
</dbReference>
<evidence type="ECO:0000256" key="17">
    <source>
        <dbReference type="SAM" id="Phobius"/>
    </source>
</evidence>
<feature type="compositionally biased region" description="Low complexity" evidence="16">
    <location>
        <begin position="1346"/>
        <end position="1358"/>
    </location>
</feature>
<evidence type="ECO:0000313" key="19">
    <source>
        <dbReference type="EMBL" id="KAK8391083.1"/>
    </source>
</evidence>
<dbReference type="GO" id="GO:0034116">
    <property type="term" value="P:positive regulation of heterotypic cell-cell adhesion"/>
    <property type="evidence" value="ECO:0007669"/>
    <property type="project" value="UniProtKB-ARBA"/>
</dbReference>
<dbReference type="Pfam" id="PF25023">
    <property type="entry name" value="TEN_YD-shell"/>
    <property type="match status" value="1"/>
</dbReference>
<feature type="region of interest" description="Disordered" evidence="16">
    <location>
        <begin position="997"/>
        <end position="1054"/>
    </location>
</feature>
<dbReference type="InterPro" id="IPR057627">
    <property type="entry name" value="FN-plug_TEN1-4"/>
</dbReference>
<dbReference type="Pfam" id="PF15636">
    <property type="entry name" value="Tox-GHH"/>
    <property type="match status" value="1"/>
</dbReference>
<evidence type="ECO:0000256" key="12">
    <source>
        <dbReference type="ARBA" id="ARBA00023157"/>
    </source>
</evidence>
<dbReference type="FunFam" id="2.10.25.10:FF:000013">
    <property type="entry name" value="Teneurin transmembrane protein 4"/>
    <property type="match status" value="1"/>
</dbReference>
<feature type="domain" description="EGF-like" evidence="18">
    <location>
        <begin position="1568"/>
        <end position="1600"/>
    </location>
</feature>
<dbReference type="GO" id="GO:0008045">
    <property type="term" value="P:motor neuron axon guidance"/>
    <property type="evidence" value="ECO:0007669"/>
    <property type="project" value="TreeGrafter"/>
</dbReference>
<dbReference type="GO" id="GO:0042803">
    <property type="term" value="F:protein homodimerization activity"/>
    <property type="evidence" value="ECO:0007669"/>
    <property type="project" value="UniProtKB-ARBA"/>
</dbReference>
<feature type="compositionally biased region" description="Polar residues" evidence="16">
    <location>
        <begin position="1175"/>
        <end position="1189"/>
    </location>
</feature>
<dbReference type="GO" id="GO:2000331">
    <property type="term" value="P:regulation of terminal button organization"/>
    <property type="evidence" value="ECO:0007669"/>
    <property type="project" value="UniProtKB-ARBA"/>
</dbReference>
<keyword evidence="6" id="KW-0770">Synapse</keyword>
<keyword evidence="8" id="KW-0677">Repeat</keyword>
<protein>
    <recommendedName>
        <fullName evidence="14">Tenascin-like protein</fullName>
    </recommendedName>
</protein>
<keyword evidence="5 15" id="KW-0245">EGF-like domain</keyword>
<feature type="region of interest" description="Disordered" evidence="16">
    <location>
        <begin position="1309"/>
        <end position="1380"/>
    </location>
</feature>
<feature type="compositionally biased region" description="Polar residues" evidence="16">
    <location>
        <begin position="415"/>
        <end position="429"/>
    </location>
</feature>
<name>A0AAW0TVI0_SCYPA</name>
<dbReference type="GO" id="GO:0051124">
    <property type="term" value="P:synaptic assembly at neuromuscular junction"/>
    <property type="evidence" value="ECO:0007669"/>
    <property type="project" value="UniProtKB-ARBA"/>
</dbReference>
<dbReference type="GO" id="GO:0031594">
    <property type="term" value="C:neuromuscular junction"/>
    <property type="evidence" value="ECO:0007669"/>
    <property type="project" value="UniProtKB-ARBA"/>
</dbReference>
<keyword evidence="11 17" id="KW-0472">Membrane</keyword>
<dbReference type="SUPFAM" id="SSF82171">
    <property type="entry name" value="DPP6 N-terminal domain-like"/>
    <property type="match status" value="1"/>
</dbReference>
<evidence type="ECO:0000256" key="13">
    <source>
        <dbReference type="ARBA" id="ARBA00034102"/>
    </source>
</evidence>
<feature type="compositionally biased region" description="Basic and acidic residues" evidence="16">
    <location>
        <begin position="1117"/>
        <end position="1134"/>
    </location>
</feature>
<dbReference type="GO" id="GO:0097060">
    <property type="term" value="C:synaptic membrane"/>
    <property type="evidence" value="ECO:0007669"/>
    <property type="project" value="UniProtKB-ARBA"/>
</dbReference>
<evidence type="ECO:0000256" key="16">
    <source>
        <dbReference type="SAM" id="MobiDB-lite"/>
    </source>
</evidence>
<feature type="region of interest" description="Disordered" evidence="16">
    <location>
        <begin position="1069"/>
        <end position="1197"/>
    </location>
</feature>
<gene>
    <name evidence="19" type="ORF">O3P69_017022</name>
</gene>
<dbReference type="InterPro" id="IPR056823">
    <property type="entry name" value="TEN-like_YD-shell"/>
</dbReference>
<dbReference type="GO" id="GO:0048499">
    <property type="term" value="P:synaptic vesicle membrane organization"/>
    <property type="evidence" value="ECO:0007669"/>
    <property type="project" value="UniProtKB-ARBA"/>
</dbReference>
<dbReference type="Gene3D" id="2.60.120.260">
    <property type="entry name" value="Galactose-binding domain-like"/>
    <property type="match status" value="1"/>
</dbReference>
<dbReference type="InterPro" id="IPR057629">
    <property type="entry name" value="Teneurin1-4_GBD"/>
</dbReference>
<feature type="compositionally biased region" description="Basic and acidic residues" evidence="16">
    <location>
        <begin position="1155"/>
        <end position="1172"/>
    </location>
</feature>
<keyword evidence="20" id="KW-1185">Reference proteome</keyword>
<feature type="region of interest" description="Disordered" evidence="16">
    <location>
        <begin position="139"/>
        <end position="164"/>
    </location>
</feature>
<feature type="disulfide bond" evidence="15">
    <location>
        <begin position="1736"/>
        <end position="1746"/>
    </location>
</feature>
<dbReference type="FunFam" id="2.10.25.10:FF:000021">
    <property type="entry name" value="Teneurin transmembrane protein 2"/>
    <property type="match status" value="1"/>
</dbReference>
<organism evidence="19 20">
    <name type="scientific">Scylla paramamosain</name>
    <name type="common">Mud crab</name>
    <dbReference type="NCBI Taxonomy" id="85552"/>
    <lineage>
        <taxon>Eukaryota</taxon>
        <taxon>Metazoa</taxon>
        <taxon>Ecdysozoa</taxon>
        <taxon>Arthropoda</taxon>
        <taxon>Crustacea</taxon>
        <taxon>Multicrustacea</taxon>
        <taxon>Malacostraca</taxon>
        <taxon>Eumalacostraca</taxon>
        <taxon>Eucarida</taxon>
        <taxon>Decapoda</taxon>
        <taxon>Pleocyemata</taxon>
        <taxon>Brachyura</taxon>
        <taxon>Eubrachyura</taxon>
        <taxon>Portunoidea</taxon>
        <taxon>Portunidae</taxon>
        <taxon>Portuninae</taxon>
        <taxon>Scylla</taxon>
    </lineage>
</organism>
<evidence type="ECO:0000256" key="11">
    <source>
        <dbReference type="ARBA" id="ARBA00023136"/>
    </source>
</evidence>
<feature type="compositionally biased region" description="Low complexity" evidence="16">
    <location>
        <begin position="997"/>
        <end position="1012"/>
    </location>
</feature>
<evidence type="ECO:0000256" key="2">
    <source>
        <dbReference type="ARBA" id="ARBA00004236"/>
    </source>
</evidence>
<dbReference type="InterPro" id="IPR051216">
    <property type="entry name" value="Teneurin"/>
</dbReference>
<dbReference type="GO" id="GO:0099559">
    <property type="term" value="P:maintenance of alignment of postsynaptic density and presynaptic active zone"/>
    <property type="evidence" value="ECO:0007669"/>
    <property type="project" value="UniProtKB-ARBA"/>
</dbReference>
<dbReference type="InterPro" id="IPR000742">
    <property type="entry name" value="EGF"/>
</dbReference>
<comment type="caution">
    <text evidence="15">Lacks conserved residue(s) required for the propagation of feature annotation.</text>
</comment>
<dbReference type="GO" id="GO:0043005">
    <property type="term" value="C:neuron projection"/>
    <property type="evidence" value="ECO:0007669"/>
    <property type="project" value="UniProtKB-KW"/>
</dbReference>
<dbReference type="GO" id="GO:0001941">
    <property type="term" value="P:postsynaptic membrane organization"/>
    <property type="evidence" value="ECO:0007669"/>
    <property type="project" value="UniProtKB-ARBA"/>
</dbReference>
<feature type="region of interest" description="Disordered" evidence="16">
    <location>
        <begin position="654"/>
        <end position="690"/>
    </location>
</feature>
<evidence type="ECO:0000256" key="3">
    <source>
        <dbReference type="ARBA" id="ARBA00009385"/>
    </source>
</evidence>
<dbReference type="SUPFAM" id="SSF63825">
    <property type="entry name" value="YWTD domain"/>
    <property type="match status" value="1"/>
</dbReference>
<dbReference type="PROSITE" id="PS50026">
    <property type="entry name" value="EGF_3"/>
    <property type="match status" value="2"/>
</dbReference>
<dbReference type="SMART" id="SM00181">
    <property type="entry name" value="EGF"/>
    <property type="match status" value="8"/>
</dbReference>
<keyword evidence="10 17" id="KW-1133">Transmembrane helix</keyword>
<feature type="transmembrane region" description="Helical" evidence="17">
    <location>
        <begin position="170"/>
        <end position="193"/>
    </location>
</feature>
<feature type="disulfide bond" evidence="15">
    <location>
        <begin position="1590"/>
        <end position="1599"/>
    </location>
</feature>
<dbReference type="FunFam" id="2.120.10.30:FF:000033">
    <property type="entry name" value="teneurin-a isoform X3"/>
    <property type="match status" value="1"/>
</dbReference>
<feature type="region of interest" description="Disordered" evidence="16">
    <location>
        <begin position="15"/>
        <end position="40"/>
    </location>
</feature>
<dbReference type="GO" id="GO:0016200">
    <property type="term" value="P:synaptic target attraction"/>
    <property type="evidence" value="ECO:0007669"/>
    <property type="project" value="UniProtKB-ARBA"/>
</dbReference>
<feature type="compositionally biased region" description="Basic and acidic residues" evidence="16">
    <location>
        <begin position="273"/>
        <end position="284"/>
    </location>
</feature>
<feature type="compositionally biased region" description="Polar residues" evidence="16">
    <location>
        <begin position="364"/>
        <end position="390"/>
    </location>
</feature>
<evidence type="ECO:0000256" key="6">
    <source>
        <dbReference type="ARBA" id="ARBA00022599"/>
    </source>
</evidence>
<feature type="region of interest" description="Disordered" evidence="16">
    <location>
        <begin position="273"/>
        <end position="398"/>
    </location>
</feature>
<feature type="compositionally biased region" description="Polar residues" evidence="16">
    <location>
        <begin position="661"/>
        <end position="676"/>
    </location>
</feature>
<sequence>MRVVKSRCSCGLLSAGDGTGGGRGDMSRLNGRVHTGPQHSTSAQYQAVPTQYHQGAPVQYQGSQGHSDEFEASCLVRTPSGNVYIPSDMPKTSTLEYKPGLHSPSLHCPPKADGQKTMEGYNVPFGGGLPAPVLPVRNNLRHSVPGTGPRGGGGPSSGSSRGPASPHCSWRCTAIIFITIAVVLATILIYIAATSTLAWSAHGGCAVMVDDTTVITDEAHLGQAASRGNPQLPQDRLPQHPQQQFQPFFVVYDDMRELPRLDAPLHRMRRSVSHELPPRMDTHPQDSPIPSSLIPTDPPASGSFANPDPTSIHSSRSPMTDNFKDSDTSPKDSVDDPPTPSSHSHKSMETNSNTGSLFVDSDSDSLPKTHSSFFSNVNTNQDGSDVSQPSPAEFGHNKGKGLAAEFNAHFHMAHTNPSYDTTGDSSSKIATLEGPLSGPPVIRETRETQHVSFSNKGASMDNPSGPERNVFAPVVDVVEYSNDDGNAELPETDNVVIVDETEDVQETLDTSFTYEEEITDDTDDSEKDLDRYEETEDSDEEVKEEALAEYEYGRNPENDVDVVEYIQVNETEGNGSTPFTELPENNEFMDTNSGRNISAEFLPASLTNVDLEDIMVGDDPLESMAQESNNVAAVPSSTGETQNKERKAFRSWMGGFPKLSANPSGVDNSSGESGSNDAERVPPENSHTNRVLKSSVDAWFSRYGIRKSQMEGIDDKTASAESSGPLFSEAENEHFLFDSAENNGGRVTRQSAYRRGRSYDPNDPQGGPIPQSDPRSYPSTILEALGVPYYQDPTRSPPLRNHTYKGPVTARDVFPHIFEYDLDNHDDYYYEDDAYYYFDEYSVDNRPPNKEVDEFEDVEDEEDSTEIIFDEEEEDDDGLGEVQAAHRDVRNVVTMSPPHGRLALLAPASTPVRATQYPPGLQAMSLTKEEFHVGLAEPQVRTLNQGQDELVEIEVVPLERNYPSVSSMETGTNYSPSVDNHNRETTVERKIIETPTPSATTTFSSTPVVTSTRAPPVPPTPRSIDTSEHLPPLHGPKFLTPHHRASPPIEIPSEGKKVPKFLMHIAENNSAAPRGPPDTTSHHTSAGQPLNDNHSMSLGKNTPHLYSGSSSSHPPRKSYEEQDEIQRQHSESSHNQDQVVSILDHSRSHSASHSSPEEETFHEHEAARELRHNRSPPQYSSSGHLTHGSKSGRSKRVTVNVTIATDDGEAAAGRGKSPNNPLYVLSVSVPTSGKNQEADITLVEPNEQQQVASVSIKINGNDTYGRGNSSQIREFSALPQTGQLVSGHGEKGQCQCPCSCDNDNSIPSFSQSLPSQSRPEESLATSRLHDPDSQTPVQGCASDPNPTTTTSTTTTTPPHMVGDKEIKDHNNRPTKTIPPDGTTFKMMELGQQLNGVIPPYGYWNMQFYQSESAYVKFEVSIPRGSSIGVYGRRNALPTHTSYDFLQVLSGYKMGSGRSTRASKAPLQPQAVTKYLEQGHWFLSLYNDDGDPQEVSLNGAVSSEYTEGCPRGCSGNGDCILGSCQCHPGYTGSDCTQMMCPVLCSGHGEYRDGECVCRPGWKGRECSIRHDECEVPDCNSHGHCVDGHCRCAKGYKGEFCEEDDCPHPTCSGHGWCVSGMCVCQRGWRGVDCNSRDDAALQCLPDCNNHGQFDLESHQCVCDPEWTGAECTTKVCDLDCGPHGRCEGGSCLCSTGWTGERCGLMTCDPRCEEHGQCKNGTCICMTGWNGRHCTLAGCPADCSNNGACIMENDEWVCRCESTWEGLDCSVKLETICDDRKDNDNDGLVDCADAECCSFENCKQSPLCLTSHDPIDILLRKQPPAVTASFFQRTRFIVEEGSVQNYADMNAFNTSRASVVRGRVISGRGTGLRGVRVSHYRPADTGFTLTRPGGWFDLMVNGGGAVRLLFGKSPFSQVTATVWVPWNEIVVTETIVMTMAEVVPPPPQTPCPDHNYDELKPVVLATWKHGFQGGCPECSAILTESQVVQESLNIPGTGLHLVYHSSRALGYESTIQLQLTPSVIPETLRRIYLRITIEGILFEKTFEADPDIKFTYAWNRLNVYRQRVYGVTWAVVKVGFAYSNCDQIIWDAQTTQVSGHDMSISDIGGWDLSIHHRYNFHEGILQKGDGRNIHLKQKPRVLRTLMGDGHQREISCKPCDGHAKRQRLLTPAALASGPDGSLYIADFNLIRRVLPDNTVKTVVSLNETRVSYRYHLAVSPVTGDVYISDHEAHLILKVRDPDDFSRPEQNYMPYVGSGERCLPGDEVGCGDNSLARDAKLQYPKGMALSVDDVLYFADGTNVRAVDSDGIITTVIGNHRHRAHWRPLPCEGTVPVSEVSLRWPTALAINPLDDSLYVLDDHHVLRLTHDGQIKVVAGRPLHCPPLSHDAPSDLAAHTTLRSPQSLAFAPNGDLYIAESDNERINRIRIIETDERIHDFAGADSKCNCQDENCQCFDESHVLAATAVFSTISALCVTPDGTVHVLDQGNLRIRSVTSSIPEPNAQRLYEVFSPETQEVYIFNRFGHHIETRSIPTRRTKYMFAYNVNTSNGRLSTVTDASGNRVSFRRQYTGQVTTIENSRQQKCRLQMSRTRKLMEFVTPDEHNITLTYHGATGLLRSRMDSTGRAHVYTYDTYGRLTRAVTPSGQVIDLSFDLSQKGARVTVTRDGTAPVTMLIKGALVTETVGSASSITAQLADGAVVTRTAWGHHIATETVPYNLLQDHTLAQSYPVPGRQRTEIGDELVNSFDWKYFLDTRDESGTATQVGRKMRVNGEDLLTFKYDLFTGTEAILNENGATLLNVSYDQLGRPLYYNPAQPFLPVAISYDRLGQMAAWSWGDMKEEYSYNRNGRFEGVTYSDGTKIVYSFKDANSVKPYKVSVSGGAEHLLEHDEGGALSGVTTPRGHKYTFHVQPSLLHNRFTFTPPGSPRHPYQLFYNDGGHILAEVLPHQSSRIIYHYDDNGRLHVQLFGDGIVEFGYHPETGLLRGVSVKERGFEYRSDNKYHAGLVKEQRVRFMSSTKLDSAKLRFLYDGNARPRRVEIEIDGKEQPDYDMKYAMILGTLESVGDMKITTTYHNKTVIQDSRKTMLRVIGYDPHGRMVESALTLRSRTVHRSKFTYDSRGRLASISTLQGSRSEIRTNYTYTPDGFLQAVDGIESWQFRYDKNGNIIAVVEGGREMTATYDNADRLVGWGDVELNTYSPEGTVVRQGEVHLSYSARGNLKSAWQQGHYKIWRRHDHRGRLTVWEDDHGNVTQFFYADLLRPDLPTHIHYPKQGETHSLEYDEHGHLMAIQTGRHKFWVSTDHLGSPVAVFDDSGVLIKEIVRSPWGATISDSKPELLLHVDFQGGLRDPVTGFVSFGLHTYDPVHAMWMAPRYDLVTSTPERVSAIYVHRFHDNDPVNRFNHKPQHYTDLYSWLRLFGVDMSKMMGSSYHDKTVEKQERGLLKASQLAPSLSVISGLSCSTEDVLAQFSQPSLLPDSLVRSEARAWAFPSWEPLERFSSSPPVLGPGVLVSRVNGRALVTLVPSKENPVVQDVARDVLNGSALLDITFTHHHHHTLYLVKENADLHHDDFQQLERLSGRFNVTSKETGEHHEIRVAGNDVSLILLYGVDPRAARHRLLRHAHHRAVTRAWENERLLVERGAPSTYDWTVEERVELVSKGSVSGYIPADLHSIHRYPFLADDPTNVVFRRDIGRRRRRSHPSTHS</sequence>
<dbReference type="GO" id="GO:0040017">
    <property type="term" value="P:positive regulation of locomotion"/>
    <property type="evidence" value="ECO:0007669"/>
    <property type="project" value="UniProtKB-ARBA"/>
</dbReference>
<dbReference type="PROSITE" id="PS00022">
    <property type="entry name" value="EGF_1"/>
    <property type="match status" value="4"/>
</dbReference>
<dbReference type="PANTHER" id="PTHR11219:SF72">
    <property type="entry name" value="TENEURIN-M"/>
    <property type="match status" value="1"/>
</dbReference>
<dbReference type="PROSITE" id="PS01186">
    <property type="entry name" value="EGF_2"/>
    <property type="match status" value="2"/>
</dbReference>
<dbReference type="Pfam" id="PF25021">
    <property type="entry name" value="TEN_NHL"/>
    <property type="match status" value="1"/>
</dbReference>
<evidence type="ECO:0000256" key="9">
    <source>
        <dbReference type="ARBA" id="ARBA00022902"/>
    </source>
</evidence>
<dbReference type="Gene3D" id="2.180.10.10">
    <property type="entry name" value="RHS repeat-associated core"/>
    <property type="match status" value="1"/>
</dbReference>
<dbReference type="InterPro" id="IPR056822">
    <property type="entry name" value="TEN_NHL"/>
</dbReference>
<dbReference type="InterPro" id="IPR028916">
    <property type="entry name" value="Tox-GHH_dom"/>
</dbReference>
<evidence type="ECO:0000256" key="8">
    <source>
        <dbReference type="ARBA" id="ARBA00022737"/>
    </source>
</evidence>
<dbReference type="FunFam" id="2.180.10.10:FF:000008">
    <property type="entry name" value="Odz, odd Oz/ten-m homolog"/>
    <property type="match status" value="1"/>
</dbReference>
<keyword evidence="9" id="KW-0524">Neurogenesis</keyword>
<feature type="domain" description="EGF-like" evidence="18">
    <location>
        <begin position="1732"/>
        <end position="1767"/>
    </location>
</feature>
<feature type="compositionally biased region" description="Basic and acidic residues" evidence="16">
    <location>
        <begin position="322"/>
        <end position="334"/>
    </location>
</feature>
<dbReference type="Proteomes" id="UP001487740">
    <property type="component" value="Unassembled WGS sequence"/>
</dbReference>
<dbReference type="Pfam" id="PF25020">
    <property type="entry name" value="TTR_TEN1-4"/>
    <property type="match status" value="1"/>
</dbReference>
<feature type="compositionally biased region" description="Basic and acidic residues" evidence="16">
    <location>
        <begin position="1361"/>
        <end position="1371"/>
    </location>
</feature>
<keyword evidence="7 17" id="KW-0812">Transmembrane</keyword>
<feature type="compositionally biased region" description="Polar residues" evidence="16">
    <location>
        <begin position="1078"/>
        <end position="1100"/>
    </location>
</feature>
<keyword evidence="4" id="KW-1003">Cell membrane</keyword>
<comment type="caution">
    <text evidence="19">The sequence shown here is derived from an EMBL/GenBank/DDBJ whole genome shotgun (WGS) entry which is preliminary data.</text>
</comment>
<evidence type="ECO:0000256" key="10">
    <source>
        <dbReference type="ARBA" id="ARBA00022989"/>
    </source>
</evidence>
<dbReference type="Gene3D" id="2.120.10.30">
    <property type="entry name" value="TolB, C-terminal domain"/>
    <property type="match status" value="2"/>
</dbReference>
<comment type="similarity">
    <text evidence="3">Belongs to the tenascin family. Teneurin subfamily.</text>
</comment>
<evidence type="ECO:0000313" key="20">
    <source>
        <dbReference type="Proteomes" id="UP001487740"/>
    </source>
</evidence>
<reference evidence="19 20" key="1">
    <citation type="submission" date="2023-03" db="EMBL/GenBank/DDBJ databases">
        <title>High-quality genome of Scylla paramamosain provides insights in environmental adaptation.</title>
        <authorList>
            <person name="Zhang L."/>
        </authorList>
    </citation>
    <scope>NUCLEOTIDE SEQUENCE [LARGE SCALE GENOMIC DNA]</scope>
    <source>
        <strain evidence="19">LZ_2023a</strain>
        <tissue evidence="19">Muscle</tissue>
    </source>
</reference>
<feature type="compositionally biased region" description="Polar residues" evidence="16">
    <location>
        <begin position="308"/>
        <end position="320"/>
    </location>
</feature>
<evidence type="ECO:0000256" key="15">
    <source>
        <dbReference type="PROSITE-ProRule" id="PRU00076"/>
    </source>
</evidence>
<evidence type="ECO:0000256" key="7">
    <source>
        <dbReference type="ARBA" id="ARBA00022692"/>
    </source>
</evidence>